<dbReference type="Proteomes" id="UP001183615">
    <property type="component" value="Unassembled WGS sequence"/>
</dbReference>
<name>A0ABU2SAY6_9ACTN</name>
<reference evidence="3" key="1">
    <citation type="submission" date="2023-07" db="EMBL/GenBank/DDBJ databases">
        <title>30 novel species of actinomycetes from the DSMZ collection.</title>
        <authorList>
            <person name="Nouioui I."/>
        </authorList>
    </citation>
    <scope>NUCLEOTIDE SEQUENCE [LARGE SCALE GENOMIC DNA]</scope>
    <source>
        <strain evidence="3">DSM 41886</strain>
    </source>
</reference>
<dbReference type="RefSeq" id="WP_311619775.1">
    <property type="nucleotide sequence ID" value="NZ_JAVREV010000014.1"/>
</dbReference>
<feature type="domain" description="DUF397" evidence="1">
    <location>
        <begin position="12"/>
        <end position="67"/>
    </location>
</feature>
<comment type="caution">
    <text evidence="2">The sequence shown here is derived from an EMBL/GenBank/DDBJ whole genome shotgun (WGS) entry which is preliminary data.</text>
</comment>
<dbReference type="InterPro" id="IPR007278">
    <property type="entry name" value="DUF397"/>
</dbReference>
<evidence type="ECO:0000313" key="3">
    <source>
        <dbReference type="Proteomes" id="UP001183615"/>
    </source>
</evidence>
<evidence type="ECO:0000313" key="2">
    <source>
        <dbReference type="EMBL" id="MDT0445594.1"/>
    </source>
</evidence>
<sequence length="187" mass="18962">MKADQVPGLSAAEWVKSSYSDGDGGECVEVSPSFAGSGAVPVRDSKSPVGILLFRPGGWSSFVDAVKEGEWVKSSYSDGDGGQCVEVSRSFAGSGVVPVRDSKSPAGVLVFRAGGWSSFVDAVKEGEWGKSSYSGGDGGQCVEVSRSFAGAGVVPVRDSKSPAGVVVFPAGGWSSFVDAVKEGGPLA</sequence>
<dbReference type="Pfam" id="PF04149">
    <property type="entry name" value="DUF397"/>
    <property type="match status" value="3"/>
</dbReference>
<feature type="domain" description="DUF397" evidence="1">
    <location>
        <begin position="70"/>
        <end position="124"/>
    </location>
</feature>
<protein>
    <submittedName>
        <fullName evidence="2">DUF397 domain-containing protein</fullName>
    </submittedName>
</protein>
<evidence type="ECO:0000259" key="1">
    <source>
        <dbReference type="Pfam" id="PF04149"/>
    </source>
</evidence>
<keyword evidence="3" id="KW-1185">Reference proteome</keyword>
<feature type="domain" description="DUF397" evidence="1">
    <location>
        <begin position="127"/>
        <end position="181"/>
    </location>
</feature>
<gene>
    <name evidence="2" type="ORF">RM779_23790</name>
</gene>
<organism evidence="2 3">
    <name type="scientific">Streptomyces johnsoniae</name>
    <dbReference type="NCBI Taxonomy" id="3075532"/>
    <lineage>
        <taxon>Bacteria</taxon>
        <taxon>Bacillati</taxon>
        <taxon>Actinomycetota</taxon>
        <taxon>Actinomycetes</taxon>
        <taxon>Kitasatosporales</taxon>
        <taxon>Streptomycetaceae</taxon>
        <taxon>Streptomyces</taxon>
    </lineage>
</organism>
<proteinExistence type="predicted"/>
<dbReference type="EMBL" id="JAVREV010000014">
    <property type="protein sequence ID" value="MDT0445594.1"/>
    <property type="molecule type" value="Genomic_DNA"/>
</dbReference>
<accession>A0ABU2SAY6</accession>